<protein>
    <submittedName>
        <fullName evidence="3">Uncharacterized protein</fullName>
    </submittedName>
</protein>
<comment type="caution">
    <text evidence="3">The sequence shown here is derived from an EMBL/GenBank/DDBJ whole genome shotgun (WGS) entry which is preliminary data.</text>
</comment>
<gene>
    <name evidence="3" type="ORF">V1264_017444</name>
</gene>
<dbReference type="Proteomes" id="UP001374579">
    <property type="component" value="Unassembled WGS sequence"/>
</dbReference>
<accession>A0AAN9BIB7</accession>
<reference evidence="3 4" key="1">
    <citation type="submission" date="2024-02" db="EMBL/GenBank/DDBJ databases">
        <title>Chromosome-scale genome assembly of the rough periwinkle Littorina saxatilis.</title>
        <authorList>
            <person name="De Jode A."/>
            <person name="Faria R."/>
            <person name="Formenti G."/>
            <person name="Sims Y."/>
            <person name="Smith T.P."/>
            <person name="Tracey A."/>
            <person name="Wood J.M.D."/>
            <person name="Zagrodzka Z.B."/>
            <person name="Johannesson K."/>
            <person name="Butlin R.K."/>
            <person name="Leder E.H."/>
        </authorList>
    </citation>
    <scope>NUCLEOTIDE SEQUENCE [LARGE SCALE GENOMIC DNA]</scope>
    <source>
        <strain evidence="3">Snail1</strain>
        <tissue evidence="3">Muscle</tissue>
    </source>
</reference>
<sequence length="82" mass="8993">MCSGNCAEQEESLASARTINLVLWVCTIIQTSVLVTISVYYIYKRKKSERQTGETGEINSLTESSIMMNSAQTPSPVEEATA</sequence>
<dbReference type="EMBL" id="JBAMIC010000007">
    <property type="protein sequence ID" value="KAK7106155.1"/>
    <property type="molecule type" value="Genomic_DNA"/>
</dbReference>
<feature type="region of interest" description="Disordered" evidence="1">
    <location>
        <begin position="48"/>
        <end position="82"/>
    </location>
</feature>
<evidence type="ECO:0000313" key="3">
    <source>
        <dbReference type="EMBL" id="KAK7106155.1"/>
    </source>
</evidence>
<feature type="compositionally biased region" description="Polar residues" evidence="1">
    <location>
        <begin position="53"/>
        <end position="75"/>
    </location>
</feature>
<keyword evidence="2" id="KW-0812">Transmembrane</keyword>
<feature type="transmembrane region" description="Helical" evidence="2">
    <location>
        <begin position="21"/>
        <end position="43"/>
    </location>
</feature>
<keyword evidence="4" id="KW-1185">Reference proteome</keyword>
<dbReference type="AlphaFoldDB" id="A0AAN9BIB7"/>
<name>A0AAN9BIB7_9CAEN</name>
<keyword evidence="2" id="KW-1133">Transmembrane helix</keyword>
<keyword evidence="2" id="KW-0472">Membrane</keyword>
<evidence type="ECO:0000256" key="2">
    <source>
        <dbReference type="SAM" id="Phobius"/>
    </source>
</evidence>
<evidence type="ECO:0000256" key="1">
    <source>
        <dbReference type="SAM" id="MobiDB-lite"/>
    </source>
</evidence>
<organism evidence="3 4">
    <name type="scientific">Littorina saxatilis</name>
    <dbReference type="NCBI Taxonomy" id="31220"/>
    <lineage>
        <taxon>Eukaryota</taxon>
        <taxon>Metazoa</taxon>
        <taxon>Spiralia</taxon>
        <taxon>Lophotrochozoa</taxon>
        <taxon>Mollusca</taxon>
        <taxon>Gastropoda</taxon>
        <taxon>Caenogastropoda</taxon>
        <taxon>Littorinimorpha</taxon>
        <taxon>Littorinoidea</taxon>
        <taxon>Littorinidae</taxon>
        <taxon>Littorina</taxon>
    </lineage>
</organism>
<evidence type="ECO:0000313" key="4">
    <source>
        <dbReference type="Proteomes" id="UP001374579"/>
    </source>
</evidence>
<proteinExistence type="predicted"/>